<gene>
    <name evidence="2" type="ORF">HFP15_15310</name>
</gene>
<comment type="caution">
    <text evidence="2">The sequence shown here is derived from an EMBL/GenBank/DDBJ whole genome shotgun (WGS) entry which is preliminary data.</text>
</comment>
<dbReference type="Proteomes" id="UP000715441">
    <property type="component" value="Unassembled WGS sequence"/>
</dbReference>
<evidence type="ECO:0000259" key="1">
    <source>
        <dbReference type="Pfam" id="PF13577"/>
    </source>
</evidence>
<dbReference type="EMBL" id="JAAXLS010000008">
    <property type="protein sequence ID" value="NKQ54255.1"/>
    <property type="molecule type" value="Genomic_DNA"/>
</dbReference>
<dbReference type="InterPro" id="IPR037401">
    <property type="entry name" value="SnoaL-like"/>
</dbReference>
<evidence type="ECO:0000313" key="3">
    <source>
        <dbReference type="Proteomes" id="UP000715441"/>
    </source>
</evidence>
<keyword evidence="3" id="KW-1185">Reference proteome</keyword>
<sequence length="144" mass="17025">MEQVVRRLAAIEEIRQLKARYFRAVDLKLWGMFSELFTADLEIDFAESTSKPMTREQFVDSARRHFDGAVSVHHGHVPEIEILDETHARGIWPMFDIVETPQESKYESHTGYGHYTEEYRNEDGRWRISRTQLSRIKRVVLESQ</sequence>
<reference evidence="2 3" key="1">
    <citation type="submission" date="2020-04" db="EMBL/GenBank/DDBJ databases">
        <title>Novel species.</title>
        <authorList>
            <person name="Teo W.F.A."/>
            <person name="Lipun K."/>
            <person name="Srisuk N."/>
            <person name="Duangmal K."/>
        </authorList>
    </citation>
    <scope>NUCLEOTIDE SEQUENCE [LARGE SCALE GENOMIC DNA]</scope>
    <source>
        <strain evidence="2 3">K13G38</strain>
    </source>
</reference>
<proteinExistence type="predicted"/>
<dbReference type="Pfam" id="PF13577">
    <property type="entry name" value="SnoaL_4"/>
    <property type="match status" value="1"/>
</dbReference>
<dbReference type="SUPFAM" id="SSF54427">
    <property type="entry name" value="NTF2-like"/>
    <property type="match status" value="1"/>
</dbReference>
<dbReference type="InterPro" id="IPR032710">
    <property type="entry name" value="NTF2-like_dom_sf"/>
</dbReference>
<feature type="domain" description="SnoaL-like" evidence="1">
    <location>
        <begin position="6"/>
        <end position="131"/>
    </location>
</feature>
<name>A0ABX1J373_9PSEU</name>
<protein>
    <submittedName>
        <fullName evidence="2">Nuclear transport factor 2 family protein</fullName>
    </submittedName>
</protein>
<accession>A0ABX1J373</accession>
<organism evidence="2 3">
    <name type="scientific">Amycolatopsis acididurans</name>
    <dbReference type="NCBI Taxonomy" id="2724524"/>
    <lineage>
        <taxon>Bacteria</taxon>
        <taxon>Bacillati</taxon>
        <taxon>Actinomycetota</taxon>
        <taxon>Actinomycetes</taxon>
        <taxon>Pseudonocardiales</taxon>
        <taxon>Pseudonocardiaceae</taxon>
        <taxon>Amycolatopsis</taxon>
    </lineage>
</organism>
<evidence type="ECO:0000313" key="2">
    <source>
        <dbReference type="EMBL" id="NKQ54255.1"/>
    </source>
</evidence>
<dbReference type="Gene3D" id="3.10.450.50">
    <property type="match status" value="1"/>
</dbReference>